<dbReference type="OrthoDB" id="9776552at2"/>
<dbReference type="HOGENOM" id="CLU_811057_0_0_5"/>
<dbReference type="KEGG" id="rpm:RSPPHO_03181"/>
<organism evidence="3 4">
    <name type="scientific">Pararhodospirillum photometricum DSM 122</name>
    <dbReference type="NCBI Taxonomy" id="1150469"/>
    <lineage>
        <taxon>Bacteria</taxon>
        <taxon>Pseudomonadati</taxon>
        <taxon>Pseudomonadota</taxon>
        <taxon>Alphaproteobacteria</taxon>
        <taxon>Rhodospirillales</taxon>
        <taxon>Rhodospirillaceae</taxon>
        <taxon>Pararhodospirillum</taxon>
    </lineage>
</organism>
<feature type="transmembrane region" description="Helical" evidence="2">
    <location>
        <begin position="44"/>
        <end position="66"/>
    </location>
</feature>
<keyword evidence="4" id="KW-1185">Reference proteome</keyword>
<dbReference type="RefSeq" id="WP_014416435.1">
    <property type="nucleotide sequence ID" value="NC_017059.1"/>
</dbReference>
<dbReference type="GO" id="GO:0004673">
    <property type="term" value="F:protein histidine kinase activity"/>
    <property type="evidence" value="ECO:0007669"/>
    <property type="project" value="UniProtKB-EC"/>
</dbReference>
<gene>
    <name evidence="3" type="ORF">RSPPHO_03181</name>
</gene>
<dbReference type="EMBL" id="HE663493">
    <property type="protein sequence ID" value="CCG09807.1"/>
    <property type="molecule type" value="Genomic_DNA"/>
</dbReference>
<feature type="compositionally biased region" description="Low complexity" evidence="1">
    <location>
        <begin position="332"/>
        <end position="342"/>
    </location>
</feature>
<evidence type="ECO:0000256" key="1">
    <source>
        <dbReference type="SAM" id="MobiDB-lite"/>
    </source>
</evidence>
<feature type="region of interest" description="Disordered" evidence="1">
    <location>
        <begin position="187"/>
        <end position="210"/>
    </location>
</feature>
<feature type="region of interest" description="Disordered" evidence="1">
    <location>
        <begin position="313"/>
        <end position="342"/>
    </location>
</feature>
<keyword evidence="3" id="KW-0808">Transferase</keyword>
<protein>
    <submittedName>
        <fullName evidence="3">Sensor protein</fullName>
        <ecNumber evidence="3">2.7.13.3</ecNumber>
    </submittedName>
</protein>
<accession>H6SR85</accession>
<evidence type="ECO:0000256" key="2">
    <source>
        <dbReference type="SAM" id="Phobius"/>
    </source>
</evidence>
<dbReference type="Gene3D" id="3.30.565.10">
    <property type="entry name" value="Histidine kinase-like ATPase, C-terminal domain"/>
    <property type="match status" value="1"/>
</dbReference>
<evidence type="ECO:0000313" key="4">
    <source>
        <dbReference type="Proteomes" id="UP000033220"/>
    </source>
</evidence>
<dbReference type="STRING" id="1150469.RSPPHO_03181"/>
<reference evidence="3 4" key="1">
    <citation type="submission" date="2012-02" db="EMBL/GenBank/DDBJ databases">
        <title>Shotgun genome sequence of Phaeospirillum photometricum DSM 122.</title>
        <authorList>
            <person name="Duquesne K."/>
            <person name="Sturgis J."/>
        </authorList>
    </citation>
    <scope>NUCLEOTIDE SEQUENCE [LARGE SCALE GENOMIC DNA]</scope>
    <source>
        <strain evidence="4">DSM122</strain>
    </source>
</reference>
<evidence type="ECO:0000313" key="3">
    <source>
        <dbReference type="EMBL" id="CCG09807.1"/>
    </source>
</evidence>
<dbReference type="SUPFAM" id="SSF55874">
    <property type="entry name" value="ATPase domain of HSP90 chaperone/DNA topoisomerase II/histidine kinase"/>
    <property type="match status" value="1"/>
</dbReference>
<proteinExistence type="predicted"/>
<sequence length="342" mass="35290">MASQAKPSRGSGGAGPAGVIVLGLGGFIGTQALILVAARLGGPPVPLLALALLLSVIVATLTIVAIQATRRARSARRTAARQARALQIQSRLRALALSEVPKPLAVTGPDGRLVLANPAFATLPPPLIEALAQMLGTPLQLQGPDAADETRTLAWSGDNGELGRVRVVRKAAGGGLILVTLEEPSLARGAPPRSEPFAAEPPPIDPPQDANAALTSALEGLAERIKESGADIRSSVLPNVQYPRAALERLLHDLVEAALESAVPERPLRIEIDGRLEDGQALFTLEDNGNGLGSGAEALADDRRGRLLTVEATPGTGTRVQLTLPAPPSRRPAPSAEESPLG</sequence>
<dbReference type="PATRIC" id="fig|1150469.3.peg.3585"/>
<dbReference type="InterPro" id="IPR036890">
    <property type="entry name" value="HATPase_C_sf"/>
</dbReference>
<dbReference type="EC" id="2.7.13.3" evidence="3"/>
<dbReference type="AlphaFoldDB" id="H6SR85"/>
<keyword evidence="2" id="KW-0812">Transmembrane</keyword>
<name>H6SR85_PARPM</name>
<feature type="transmembrane region" description="Helical" evidence="2">
    <location>
        <begin position="12"/>
        <end position="38"/>
    </location>
</feature>
<keyword evidence="2" id="KW-0472">Membrane</keyword>
<dbReference type="Proteomes" id="UP000033220">
    <property type="component" value="Chromosome DSM 122"/>
</dbReference>
<keyword evidence="2" id="KW-1133">Transmembrane helix</keyword>